<dbReference type="eggNOG" id="ENOG502S625">
    <property type="taxonomic scope" value="Eukaryota"/>
</dbReference>
<organism evidence="3 4">
    <name type="scientific">Kazachstania africana (strain ATCC 22294 / BCRC 22015 / CBS 2517 / CECT 1963 / NBRC 1671 / NRRL Y-8276)</name>
    <name type="common">Yeast</name>
    <name type="synonym">Kluyveromyces africanus</name>
    <dbReference type="NCBI Taxonomy" id="1071382"/>
    <lineage>
        <taxon>Eukaryota</taxon>
        <taxon>Fungi</taxon>
        <taxon>Dikarya</taxon>
        <taxon>Ascomycota</taxon>
        <taxon>Saccharomycotina</taxon>
        <taxon>Saccharomycetes</taxon>
        <taxon>Saccharomycetales</taxon>
        <taxon>Saccharomycetaceae</taxon>
        <taxon>Kazachstania</taxon>
    </lineage>
</organism>
<reference evidence="3 4" key="1">
    <citation type="journal article" date="2011" name="Proc. Natl. Acad. Sci. U.S.A.">
        <title>Evolutionary erosion of yeast sex chromosomes by mating-type switching accidents.</title>
        <authorList>
            <person name="Gordon J.L."/>
            <person name="Armisen D."/>
            <person name="Proux-Wera E."/>
            <person name="Oheigeartaigh S.S."/>
            <person name="Byrne K.P."/>
            <person name="Wolfe K.H."/>
        </authorList>
    </citation>
    <scope>NUCLEOTIDE SEQUENCE [LARGE SCALE GENOMIC DNA]</scope>
    <source>
        <strain evidence="4">ATCC 22294 / BCRC 22015 / CBS 2517 / CECT 1963 / NBRC 1671 / NRRL Y-8276</strain>
    </source>
</reference>
<dbReference type="GO" id="GO:0000324">
    <property type="term" value="C:fungal-type vacuole"/>
    <property type="evidence" value="ECO:0007669"/>
    <property type="project" value="TreeGrafter"/>
</dbReference>
<evidence type="ECO:0008006" key="5">
    <source>
        <dbReference type="Google" id="ProtNLM"/>
    </source>
</evidence>
<dbReference type="PANTHER" id="PTHR36089:SF1">
    <property type="entry name" value="CHITIN SYNTHASE 3 COMPLEX PROTEIN CSI2-RELATED"/>
    <property type="match status" value="1"/>
</dbReference>
<feature type="compositionally biased region" description="Low complexity" evidence="1">
    <location>
        <begin position="53"/>
        <end position="68"/>
    </location>
</feature>
<sequence>MTELIRRSLPQLTTTATTTSAAADDSSSGSVTEEMPSIFTTTSGNSTVLMTQSSSTISSVTPTITPPSAEGNPHIFRTSDRDGTVFIAVGACAAMIFLAILIWWSIVTYISHRNTKRAYYDTMEKNYDVTTNNPFYDIPITNSSDNGDDADEKLVANNNRRGSKIALFGANAQKSSRRESWDSIPNASAVDLLMGATETKDQQFGFNSIQDNIPTYYNRNSLFISPTFEVSKQKTPQKPFQSPSKFGKLADASQGNQSTISLVSTDSKPGYHRPERAASPERKSKVRETYHRRNQSSLSFIASPSKINVPPGDNFDSNKSTYNTGNHINDSSVLQTPTKPKRFNGKPTASSFLDNMLGDEH</sequence>
<dbReference type="OrthoDB" id="4065319at2759"/>
<feature type="transmembrane region" description="Helical" evidence="2">
    <location>
        <begin position="85"/>
        <end position="106"/>
    </location>
</feature>
<evidence type="ECO:0000256" key="1">
    <source>
        <dbReference type="SAM" id="MobiDB-lite"/>
    </source>
</evidence>
<gene>
    <name evidence="3" type="primary">KAFR0J01150</name>
    <name evidence="3" type="ORF">KAFR_0J01150</name>
</gene>
<dbReference type="HOGENOM" id="CLU_061224_0_0_1"/>
<feature type="compositionally biased region" description="Polar residues" evidence="1">
    <location>
        <begin position="295"/>
        <end position="306"/>
    </location>
</feature>
<dbReference type="InParanoid" id="H2B0N2"/>
<dbReference type="GO" id="GO:0005935">
    <property type="term" value="C:cellular bud neck"/>
    <property type="evidence" value="ECO:0007669"/>
    <property type="project" value="TreeGrafter"/>
</dbReference>
<name>H2B0N2_KAZAF</name>
<dbReference type="GeneID" id="13883832"/>
<feature type="region of interest" description="Disordered" evidence="1">
    <location>
        <begin position="230"/>
        <end position="361"/>
    </location>
</feature>
<dbReference type="FunCoup" id="H2B0N2">
    <property type="interactions" value="78"/>
</dbReference>
<dbReference type="KEGG" id="kaf:KAFR_0J01150"/>
<dbReference type="EMBL" id="HE650830">
    <property type="protein sequence ID" value="CCF60182.1"/>
    <property type="molecule type" value="Genomic_DNA"/>
</dbReference>
<feature type="compositionally biased region" description="Polar residues" evidence="1">
    <location>
        <begin position="253"/>
        <end position="267"/>
    </location>
</feature>
<evidence type="ECO:0000313" key="3">
    <source>
        <dbReference type="EMBL" id="CCF60182.1"/>
    </source>
</evidence>
<keyword evidence="2" id="KW-1133">Transmembrane helix</keyword>
<feature type="compositionally biased region" description="Polar residues" evidence="1">
    <location>
        <begin position="38"/>
        <end position="52"/>
    </location>
</feature>
<accession>H2B0N2</accession>
<evidence type="ECO:0000256" key="2">
    <source>
        <dbReference type="SAM" id="Phobius"/>
    </source>
</evidence>
<evidence type="ECO:0000313" key="4">
    <source>
        <dbReference type="Proteomes" id="UP000005220"/>
    </source>
</evidence>
<feature type="compositionally biased region" description="Low complexity" evidence="1">
    <location>
        <begin position="15"/>
        <end position="28"/>
    </location>
</feature>
<proteinExistence type="predicted"/>
<feature type="region of interest" description="Disordered" evidence="1">
    <location>
        <begin position="15"/>
        <end position="76"/>
    </location>
</feature>
<keyword evidence="2" id="KW-0812">Transmembrane</keyword>
<keyword evidence="2" id="KW-0472">Membrane</keyword>
<feature type="compositionally biased region" description="Polar residues" evidence="1">
    <location>
        <begin position="315"/>
        <end position="338"/>
    </location>
</feature>
<keyword evidence="4" id="KW-1185">Reference proteome</keyword>
<dbReference type="Proteomes" id="UP000005220">
    <property type="component" value="Chromosome 10"/>
</dbReference>
<feature type="compositionally biased region" description="Polar residues" evidence="1">
    <location>
        <begin position="230"/>
        <end position="244"/>
    </location>
</feature>
<dbReference type="RefSeq" id="XP_003959317.1">
    <property type="nucleotide sequence ID" value="XM_003959268.1"/>
</dbReference>
<dbReference type="AlphaFoldDB" id="H2B0N2"/>
<dbReference type="PANTHER" id="PTHR36089">
    <property type="entry name" value="CHITIN SYNTHASE 3 COMPLEX PROTEIN CSI2-RELATED"/>
    <property type="match status" value="1"/>
</dbReference>
<feature type="compositionally biased region" description="Basic and acidic residues" evidence="1">
    <location>
        <begin position="272"/>
        <end position="291"/>
    </location>
</feature>
<protein>
    <recommendedName>
        <fullName evidence="5">Vacuolar membrane protein</fullName>
    </recommendedName>
</protein>
<dbReference type="InterPro" id="IPR051009">
    <property type="entry name" value="PRM"/>
</dbReference>